<dbReference type="AlphaFoldDB" id="A0A8J7L6U0"/>
<gene>
    <name evidence="2" type="ORF">I8751_27680</name>
</gene>
<protein>
    <submittedName>
        <fullName evidence="2">Uncharacterized protein</fullName>
    </submittedName>
</protein>
<keyword evidence="1" id="KW-0472">Membrane</keyword>
<keyword evidence="3" id="KW-1185">Reference proteome</keyword>
<proteinExistence type="predicted"/>
<evidence type="ECO:0000313" key="2">
    <source>
        <dbReference type="EMBL" id="MBH8556052.1"/>
    </source>
</evidence>
<dbReference type="EMBL" id="JAECZB010000103">
    <property type="protein sequence ID" value="MBH8556052.1"/>
    <property type="molecule type" value="Genomic_DNA"/>
</dbReference>
<dbReference type="RefSeq" id="WP_214442254.1">
    <property type="nucleotide sequence ID" value="NZ_JAECZB010000103.1"/>
</dbReference>
<feature type="transmembrane region" description="Helical" evidence="1">
    <location>
        <begin position="48"/>
        <end position="69"/>
    </location>
</feature>
<accession>A0A8J7L6U0</accession>
<evidence type="ECO:0000256" key="1">
    <source>
        <dbReference type="SAM" id="Phobius"/>
    </source>
</evidence>
<sequence length="109" mass="12187">MSLKQIKKKVLSVIKLISTILIISALGWELGNIYAALNNQNMPSNLNFIFWIGRFALVAHLIEGIIATVYASSKNKAPIQYGIYTFFVGTVGLWELFIESNEDLIPKAQ</sequence>
<organism evidence="2 3">
    <name type="scientific">Atlanticothrix silvestris CENA357</name>
    <dbReference type="NCBI Taxonomy" id="1725252"/>
    <lineage>
        <taxon>Bacteria</taxon>
        <taxon>Bacillati</taxon>
        <taxon>Cyanobacteriota</taxon>
        <taxon>Cyanophyceae</taxon>
        <taxon>Nostocales</taxon>
        <taxon>Nodulariaceae</taxon>
        <taxon>Atlanticothrix</taxon>
        <taxon>Atlanticothrix silvestris</taxon>
    </lineage>
</organism>
<dbReference type="Proteomes" id="UP000599391">
    <property type="component" value="Unassembled WGS sequence"/>
</dbReference>
<feature type="transmembrane region" description="Helical" evidence="1">
    <location>
        <begin position="12"/>
        <end position="28"/>
    </location>
</feature>
<comment type="caution">
    <text evidence="2">The sequence shown here is derived from an EMBL/GenBank/DDBJ whole genome shotgun (WGS) entry which is preliminary data.</text>
</comment>
<name>A0A8J7L6U0_9CYAN</name>
<keyword evidence="1" id="KW-1133">Transmembrane helix</keyword>
<evidence type="ECO:0000313" key="3">
    <source>
        <dbReference type="Proteomes" id="UP000599391"/>
    </source>
</evidence>
<reference evidence="2 3" key="1">
    <citation type="journal article" date="2021" name="Int. J. Syst. Evol. Microbiol.">
        <title>Amazonocrinis nigriterrae gen. nov., sp. nov., Atlanticothrix silvestris gen. nov., sp. nov. and Dendronalium phyllosphericum gen. nov., sp. nov., nostocacean cyanobacteria from Brazilian environments.</title>
        <authorList>
            <person name="Alvarenga D.O."/>
            <person name="Andreote A.P.D."/>
            <person name="Branco L.H.Z."/>
            <person name="Delbaje E."/>
            <person name="Cruz R.B."/>
            <person name="Varani A.M."/>
            <person name="Fiore M.F."/>
        </authorList>
    </citation>
    <scope>NUCLEOTIDE SEQUENCE [LARGE SCALE GENOMIC DNA]</scope>
    <source>
        <strain evidence="2 3">CENA357</strain>
    </source>
</reference>
<keyword evidence="1" id="KW-0812">Transmembrane</keyword>
<feature type="transmembrane region" description="Helical" evidence="1">
    <location>
        <begin position="81"/>
        <end position="98"/>
    </location>
</feature>